<dbReference type="STRING" id="84698.SAMN04488528_101169"/>
<dbReference type="AlphaFoldDB" id="A0A1I0Y6G2"/>
<keyword evidence="1" id="KW-1133">Transmembrane helix</keyword>
<feature type="transmembrane region" description="Helical" evidence="1">
    <location>
        <begin position="89"/>
        <end position="114"/>
    </location>
</feature>
<feature type="transmembrane region" description="Helical" evidence="1">
    <location>
        <begin position="6"/>
        <end position="27"/>
    </location>
</feature>
<organism evidence="2 3">
    <name type="scientific">Clostridium frigidicarnis</name>
    <dbReference type="NCBI Taxonomy" id="84698"/>
    <lineage>
        <taxon>Bacteria</taxon>
        <taxon>Bacillati</taxon>
        <taxon>Bacillota</taxon>
        <taxon>Clostridia</taxon>
        <taxon>Eubacteriales</taxon>
        <taxon>Clostridiaceae</taxon>
        <taxon>Clostridium</taxon>
    </lineage>
</organism>
<feature type="transmembrane region" description="Helical" evidence="1">
    <location>
        <begin position="58"/>
        <end position="77"/>
    </location>
</feature>
<feature type="transmembrane region" description="Helical" evidence="1">
    <location>
        <begin position="126"/>
        <end position="143"/>
    </location>
</feature>
<evidence type="ECO:0000256" key="1">
    <source>
        <dbReference type="SAM" id="Phobius"/>
    </source>
</evidence>
<proteinExistence type="predicted"/>
<keyword evidence="1" id="KW-0472">Membrane</keyword>
<reference evidence="2 3" key="1">
    <citation type="submission" date="2016-10" db="EMBL/GenBank/DDBJ databases">
        <authorList>
            <person name="de Groot N.N."/>
        </authorList>
    </citation>
    <scope>NUCLEOTIDE SEQUENCE [LARGE SCALE GENOMIC DNA]</scope>
    <source>
        <strain evidence="2 3">DSM 12271</strain>
    </source>
</reference>
<feature type="transmembrane region" description="Helical" evidence="1">
    <location>
        <begin position="34"/>
        <end position="52"/>
    </location>
</feature>
<name>A0A1I0Y6G2_9CLOT</name>
<gene>
    <name evidence="2" type="ORF">SAMN04488528_101169</name>
</gene>
<sequence>MINFTWLDITLRILPESLLLIWCMYIFSNKRLNLYKWLISSVLICFLFTISRFMIGSYIVHVIFNIVFSTIVCIRINKINIHKAISLNIVYFLLTLIAENINFIILCSFFNLNYDEISYSRSLKTIYGLPSFIIIVIIIFLSYKFKFRKSNKNCAKFNNKDVDNYV</sequence>
<accession>A0A1I0Y6G2</accession>
<dbReference type="EMBL" id="FOKI01000011">
    <property type="protein sequence ID" value="SFB08861.1"/>
    <property type="molecule type" value="Genomic_DNA"/>
</dbReference>
<keyword evidence="1" id="KW-0812">Transmembrane</keyword>
<keyword evidence="3" id="KW-1185">Reference proteome</keyword>
<dbReference type="Proteomes" id="UP000198619">
    <property type="component" value="Unassembled WGS sequence"/>
</dbReference>
<evidence type="ECO:0000313" key="2">
    <source>
        <dbReference type="EMBL" id="SFB08861.1"/>
    </source>
</evidence>
<evidence type="ECO:0000313" key="3">
    <source>
        <dbReference type="Proteomes" id="UP000198619"/>
    </source>
</evidence>
<protein>
    <submittedName>
        <fullName evidence="2">Uncharacterized protein</fullName>
    </submittedName>
</protein>